<evidence type="ECO:0000256" key="2">
    <source>
        <dbReference type="ARBA" id="ARBA00022692"/>
    </source>
</evidence>
<comment type="subcellular location">
    <subcellularLocation>
        <location evidence="1">Membrane</location>
        <topology evidence="1">Multi-pass membrane protein</topology>
    </subcellularLocation>
</comment>
<keyword evidence="3 5" id="KW-1133">Transmembrane helix</keyword>
<dbReference type="Proteomes" id="UP000292136">
    <property type="component" value="Unassembled WGS sequence"/>
</dbReference>
<feature type="transmembrane region" description="Helical" evidence="5">
    <location>
        <begin position="16"/>
        <end position="42"/>
    </location>
</feature>
<proteinExistence type="predicted"/>
<name>A0ABY0IUU8_9RHOO</name>
<comment type="caution">
    <text evidence="6">The sequence shown here is derived from an EMBL/GenBank/DDBJ whole genome shotgun (WGS) entry which is preliminary data.</text>
</comment>
<sequence>MSAPLATALGAPLAQIWVYLSASPLLGLTVTLLAYQGAFALYRKAKFHPAANPVLLAVAFLVALLAITGTPYQTYFDGAQFVHFLLGPATVALAIPLYAQIKRVKAMFWPILIALVAGCLTAALSAMAVGKLFGASLATLLSLAPKSVTTPIAMGIAERTGGLPSLTAVLVITTGILGAVGARYLFDALNIKDHAVRGFAIGIASHGIGTARAFQVSEQCGAFAALAMGLNGALTALLLPVVLPWVKGWLG</sequence>
<keyword evidence="6" id="KW-0378">Hydrolase</keyword>
<evidence type="ECO:0000256" key="1">
    <source>
        <dbReference type="ARBA" id="ARBA00004141"/>
    </source>
</evidence>
<accession>A0ABY0IUU8</accession>
<feature type="transmembrane region" description="Helical" evidence="5">
    <location>
        <begin position="81"/>
        <end position="99"/>
    </location>
</feature>
<evidence type="ECO:0000256" key="5">
    <source>
        <dbReference type="SAM" id="Phobius"/>
    </source>
</evidence>
<keyword evidence="7" id="KW-1185">Reference proteome</keyword>
<protein>
    <submittedName>
        <fullName evidence="6">Murein hydrolase (TIGR00659 family)</fullName>
    </submittedName>
</protein>
<feature type="transmembrane region" description="Helical" evidence="5">
    <location>
        <begin position="222"/>
        <end position="246"/>
    </location>
</feature>
<dbReference type="Pfam" id="PF04172">
    <property type="entry name" value="LrgB"/>
    <property type="match status" value="1"/>
</dbReference>
<dbReference type="EMBL" id="SHKM01000001">
    <property type="protein sequence ID" value="RZT90758.1"/>
    <property type="molecule type" value="Genomic_DNA"/>
</dbReference>
<feature type="transmembrane region" description="Helical" evidence="5">
    <location>
        <begin position="54"/>
        <end position="75"/>
    </location>
</feature>
<dbReference type="PANTHER" id="PTHR30249:SF0">
    <property type="entry name" value="PLASTIDAL GLYCOLATE_GLYCERATE TRANSLOCATOR 1, CHLOROPLASTIC"/>
    <property type="match status" value="1"/>
</dbReference>
<feature type="transmembrane region" description="Helical" evidence="5">
    <location>
        <begin position="163"/>
        <end position="186"/>
    </location>
</feature>
<keyword evidence="4 5" id="KW-0472">Membrane</keyword>
<organism evidence="6 7">
    <name type="scientific">Azospira oryzae</name>
    <dbReference type="NCBI Taxonomy" id="146939"/>
    <lineage>
        <taxon>Bacteria</taxon>
        <taxon>Pseudomonadati</taxon>
        <taxon>Pseudomonadota</taxon>
        <taxon>Betaproteobacteria</taxon>
        <taxon>Rhodocyclales</taxon>
        <taxon>Rhodocyclaceae</taxon>
        <taxon>Azospira</taxon>
    </lineage>
</organism>
<dbReference type="RefSeq" id="WP_130459085.1">
    <property type="nucleotide sequence ID" value="NZ_SHKM01000001.1"/>
</dbReference>
<dbReference type="InterPro" id="IPR007300">
    <property type="entry name" value="CidB/LrgB"/>
</dbReference>
<evidence type="ECO:0000313" key="6">
    <source>
        <dbReference type="EMBL" id="RZT90758.1"/>
    </source>
</evidence>
<gene>
    <name evidence="6" type="ORF">EV678_1579</name>
</gene>
<feature type="transmembrane region" description="Helical" evidence="5">
    <location>
        <begin position="111"/>
        <end position="143"/>
    </location>
</feature>
<dbReference type="PANTHER" id="PTHR30249">
    <property type="entry name" value="PUTATIVE SEROTONIN TRANSPORTER"/>
    <property type="match status" value="1"/>
</dbReference>
<evidence type="ECO:0000256" key="3">
    <source>
        <dbReference type="ARBA" id="ARBA00022989"/>
    </source>
</evidence>
<keyword evidence="2 5" id="KW-0812">Transmembrane</keyword>
<reference evidence="6 7" key="1">
    <citation type="submission" date="2019-02" db="EMBL/GenBank/DDBJ databases">
        <title>Genomic Encyclopedia of Type Strains, Phase IV (KMG-IV): sequencing the most valuable type-strain genomes for metagenomic binning, comparative biology and taxonomic classification.</title>
        <authorList>
            <person name="Goeker M."/>
        </authorList>
    </citation>
    <scope>NUCLEOTIDE SEQUENCE [LARGE SCALE GENOMIC DNA]</scope>
    <source>
        <strain evidence="6 7">DSM 21223</strain>
    </source>
</reference>
<evidence type="ECO:0000256" key="4">
    <source>
        <dbReference type="ARBA" id="ARBA00023136"/>
    </source>
</evidence>
<evidence type="ECO:0000313" key="7">
    <source>
        <dbReference type="Proteomes" id="UP000292136"/>
    </source>
</evidence>
<dbReference type="GO" id="GO:0016787">
    <property type="term" value="F:hydrolase activity"/>
    <property type="evidence" value="ECO:0007669"/>
    <property type="project" value="UniProtKB-KW"/>
</dbReference>